<evidence type="ECO:0000313" key="2">
    <source>
        <dbReference type="EMBL" id="KAG6669345.1"/>
    </source>
</evidence>
<organism evidence="2 3">
    <name type="scientific">Carya illinoinensis</name>
    <name type="common">Pecan</name>
    <dbReference type="NCBI Taxonomy" id="32201"/>
    <lineage>
        <taxon>Eukaryota</taxon>
        <taxon>Viridiplantae</taxon>
        <taxon>Streptophyta</taxon>
        <taxon>Embryophyta</taxon>
        <taxon>Tracheophyta</taxon>
        <taxon>Spermatophyta</taxon>
        <taxon>Magnoliopsida</taxon>
        <taxon>eudicotyledons</taxon>
        <taxon>Gunneridae</taxon>
        <taxon>Pentapetalae</taxon>
        <taxon>rosids</taxon>
        <taxon>fabids</taxon>
        <taxon>Fagales</taxon>
        <taxon>Juglandaceae</taxon>
        <taxon>Carya</taxon>
    </lineage>
</organism>
<accession>A0A8T1RRX9</accession>
<comment type="caution">
    <text evidence="2">The sequence shown here is derived from an EMBL/GenBank/DDBJ whole genome shotgun (WGS) entry which is preliminary data.</text>
</comment>
<dbReference type="Proteomes" id="UP000811609">
    <property type="component" value="Chromosome 1"/>
</dbReference>
<reference evidence="2" key="1">
    <citation type="submission" date="2020-12" db="EMBL/GenBank/DDBJ databases">
        <title>WGS assembly of Carya illinoinensis cv. Pawnee.</title>
        <authorList>
            <person name="Platts A."/>
            <person name="Shu S."/>
            <person name="Wright S."/>
            <person name="Barry K."/>
            <person name="Edger P."/>
            <person name="Pires J.C."/>
            <person name="Schmutz J."/>
        </authorList>
    </citation>
    <scope>NUCLEOTIDE SEQUENCE</scope>
    <source>
        <tissue evidence="2">Leaf</tissue>
    </source>
</reference>
<evidence type="ECO:0000313" key="3">
    <source>
        <dbReference type="Proteomes" id="UP000811609"/>
    </source>
</evidence>
<proteinExistence type="predicted"/>
<protein>
    <submittedName>
        <fullName evidence="2">Uncharacterized protein</fullName>
    </submittedName>
</protein>
<evidence type="ECO:0000256" key="1">
    <source>
        <dbReference type="SAM" id="MobiDB-lite"/>
    </source>
</evidence>
<sequence length="47" mass="5027">MELQKVATRPSAALSPFLEGSPSSSTEEPGMATSNWNLDHHFAPCVP</sequence>
<gene>
    <name evidence="2" type="ORF">CIPAW_01G237800</name>
</gene>
<dbReference type="AlphaFoldDB" id="A0A8T1RRX9"/>
<name>A0A8T1RRX9_CARIL</name>
<feature type="region of interest" description="Disordered" evidence="1">
    <location>
        <begin position="1"/>
        <end position="38"/>
    </location>
</feature>
<keyword evidence="3" id="KW-1185">Reference proteome</keyword>
<feature type="compositionally biased region" description="Low complexity" evidence="1">
    <location>
        <begin position="19"/>
        <end position="30"/>
    </location>
</feature>
<dbReference type="EMBL" id="CM031809">
    <property type="protein sequence ID" value="KAG6669345.1"/>
    <property type="molecule type" value="Genomic_DNA"/>
</dbReference>